<feature type="transmembrane region" description="Helical" evidence="1">
    <location>
        <begin position="71"/>
        <end position="93"/>
    </location>
</feature>
<proteinExistence type="predicted"/>
<accession>A0A2H0BYI5</accession>
<gene>
    <name evidence="2" type="ORF">COW98_02775</name>
</gene>
<dbReference type="Proteomes" id="UP000231021">
    <property type="component" value="Unassembled WGS sequence"/>
</dbReference>
<sequence>MESISDDIKFTVLCSHYSDTFANIKESIKLRDKLTALILLVLAFLALYTFWPTDAITAFSGMSEQKLGLAISIDVGFLGSIVWFALLIAVVRYTQVVVYIERQYKYIHKIEEELHKHFDNSIAFTREGKSYLKDYPKFSDWIWTLYTIIFPFVLGVIVLVKIITEWAVSFHAITVPLLLNTTVAVLVLISIILYMFFIHRQK</sequence>
<feature type="transmembrane region" description="Helical" evidence="1">
    <location>
        <begin position="34"/>
        <end position="51"/>
    </location>
</feature>
<feature type="transmembrane region" description="Helical" evidence="1">
    <location>
        <begin position="141"/>
        <end position="163"/>
    </location>
</feature>
<evidence type="ECO:0000313" key="2">
    <source>
        <dbReference type="EMBL" id="PIP62674.1"/>
    </source>
</evidence>
<dbReference type="EMBL" id="PCTB01000055">
    <property type="protein sequence ID" value="PIP62674.1"/>
    <property type="molecule type" value="Genomic_DNA"/>
</dbReference>
<evidence type="ECO:0000256" key="1">
    <source>
        <dbReference type="SAM" id="Phobius"/>
    </source>
</evidence>
<reference evidence="2 3" key="1">
    <citation type="submission" date="2017-09" db="EMBL/GenBank/DDBJ databases">
        <title>Depth-based differentiation of microbial function through sediment-hosted aquifers and enrichment of novel symbionts in the deep terrestrial subsurface.</title>
        <authorList>
            <person name="Probst A.J."/>
            <person name="Ladd B."/>
            <person name="Jarett J.K."/>
            <person name="Geller-Mcgrath D.E."/>
            <person name="Sieber C.M."/>
            <person name="Emerson J.B."/>
            <person name="Anantharaman K."/>
            <person name="Thomas B.C."/>
            <person name="Malmstrom R."/>
            <person name="Stieglmeier M."/>
            <person name="Klingl A."/>
            <person name="Woyke T."/>
            <person name="Ryan C.M."/>
            <person name="Banfield J.F."/>
        </authorList>
    </citation>
    <scope>NUCLEOTIDE SEQUENCE [LARGE SCALE GENOMIC DNA]</scope>
    <source>
        <strain evidence="2">CG22_combo_CG10-13_8_21_14_all_35_9</strain>
    </source>
</reference>
<protein>
    <submittedName>
        <fullName evidence="2">Uncharacterized protein</fullName>
    </submittedName>
</protein>
<keyword evidence="1" id="KW-0472">Membrane</keyword>
<name>A0A2H0BYI5_9BACT</name>
<dbReference type="AlphaFoldDB" id="A0A2H0BYI5"/>
<feature type="transmembrane region" description="Helical" evidence="1">
    <location>
        <begin position="175"/>
        <end position="197"/>
    </location>
</feature>
<evidence type="ECO:0000313" key="3">
    <source>
        <dbReference type="Proteomes" id="UP000231021"/>
    </source>
</evidence>
<keyword evidence="1" id="KW-0812">Transmembrane</keyword>
<organism evidence="2 3">
    <name type="scientific">Candidatus Roizmanbacteria bacterium CG22_combo_CG10-13_8_21_14_all_35_9</name>
    <dbReference type="NCBI Taxonomy" id="1974861"/>
    <lineage>
        <taxon>Bacteria</taxon>
        <taxon>Candidatus Roizmaniibacteriota</taxon>
    </lineage>
</organism>
<comment type="caution">
    <text evidence="2">The sequence shown here is derived from an EMBL/GenBank/DDBJ whole genome shotgun (WGS) entry which is preliminary data.</text>
</comment>
<keyword evidence="1" id="KW-1133">Transmembrane helix</keyword>